<evidence type="ECO:0000313" key="7">
    <source>
        <dbReference type="EMBL" id="MCR6545993.1"/>
    </source>
</evidence>
<keyword evidence="5 6" id="KW-0472">Membrane</keyword>
<comment type="caution">
    <text evidence="7">The sequence shown here is derived from an EMBL/GenBank/DDBJ whole genome shotgun (WGS) entry which is preliminary data.</text>
</comment>
<protein>
    <submittedName>
        <fullName evidence="7">LysE family transporter</fullName>
    </submittedName>
</protein>
<feature type="transmembrane region" description="Helical" evidence="6">
    <location>
        <begin position="119"/>
        <end position="135"/>
    </location>
</feature>
<reference evidence="7 8" key="1">
    <citation type="submission" date="2022-08" db="EMBL/GenBank/DDBJ databases">
        <title>Proteogenomics of the novel Dehalobacterium formicoaceticum strain EZ94 highlights a key role of methyltransferases during anaerobic dichloromethane degradation.</title>
        <authorList>
            <person name="Wasmund K."/>
        </authorList>
    </citation>
    <scope>NUCLEOTIDE SEQUENCE [LARGE SCALE GENOMIC DNA]</scope>
    <source>
        <strain evidence="7 8">EZ94</strain>
    </source>
</reference>
<organism evidence="7 8">
    <name type="scientific">Dehalobacterium formicoaceticum</name>
    <dbReference type="NCBI Taxonomy" id="51515"/>
    <lineage>
        <taxon>Bacteria</taxon>
        <taxon>Bacillati</taxon>
        <taxon>Bacillota</taxon>
        <taxon>Clostridia</taxon>
        <taxon>Eubacteriales</taxon>
        <taxon>Peptococcaceae</taxon>
        <taxon>Dehalobacterium</taxon>
    </lineage>
</organism>
<gene>
    <name evidence="7" type="ORF">NVS47_10795</name>
</gene>
<feature type="transmembrane region" description="Helical" evidence="6">
    <location>
        <begin position="6"/>
        <end position="30"/>
    </location>
</feature>
<dbReference type="InterPro" id="IPR001123">
    <property type="entry name" value="LeuE-type"/>
</dbReference>
<keyword evidence="2" id="KW-1003">Cell membrane</keyword>
<comment type="subcellular location">
    <subcellularLocation>
        <location evidence="1">Cell membrane</location>
        <topology evidence="1">Multi-pass membrane protein</topology>
    </subcellularLocation>
</comment>
<evidence type="ECO:0000256" key="2">
    <source>
        <dbReference type="ARBA" id="ARBA00022475"/>
    </source>
</evidence>
<dbReference type="RefSeq" id="WP_242965284.1">
    <property type="nucleotide sequence ID" value="NZ_CP022121.1"/>
</dbReference>
<dbReference type="PANTHER" id="PTHR30086:SF20">
    <property type="entry name" value="ARGININE EXPORTER PROTEIN ARGO-RELATED"/>
    <property type="match status" value="1"/>
</dbReference>
<accession>A0ABT1Y630</accession>
<name>A0ABT1Y630_9FIRM</name>
<evidence type="ECO:0000313" key="8">
    <source>
        <dbReference type="Proteomes" id="UP001524944"/>
    </source>
</evidence>
<feature type="transmembrane region" description="Helical" evidence="6">
    <location>
        <begin position="176"/>
        <end position="193"/>
    </location>
</feature>
<evidence type="ECO:0000256" key="6">
    <source>
        <dbReference type="SAM" id="Phobius"/>
    </source>
</evidence>
<evidence type="ECO:0000256" key="5">
    <source>
        <dbReference type="ARBA" id="ARBA00023136"/>
    </source>
</evidence>
<keyword evidence="8" id="KW-1185">Reference proteome</keyword>
<dbReference type="PANTHER" id="PTHR30086">
    <property type="entry name" value="ARGININE EXPORTER PROTEIN ARGO"/>
    <property type="match status" value="1"/>
</dbReference>
<evidence type="ECO:0000256" key="3">
    <source>
        <dbReference type="ARBA" id="ARBA00022692"/>
    </source>
</evidence>
<evidence type="ECO:0000256" key="1">
    <source>
        <dbReference type="ARBA" id="ARBA00004651"/>
    </source>
</evidence>
<dbReference type="EMBL" id="JANPWE010000005">
    <property type="protein sequence ID" value="MCR6545993.1"/>
    <property type="molecule type" value="Genomic_DNA"/>
</dbReference>
<dbReference type="Pfam" id="PF01810">
    <property type="entry name" value="LysE"/>
    <property type="match status" value="1"/>
</dbReference>
<keyword evidence="4 6" id="KW-1133">Transmembrane helix</keyword>
<sequence>MCIINITSFLIYCIIVTFTPGPTNIVILSTVHNFGAKKAMEYTYGATFAFGLLLTISAVLNTILITIIPKILILMQIIGSVYMLYLAYQIYKMEVSEPAEIQTGTFASGFLMQFVNPKVVLFTMTVIPSFVMPYYTSTSALAAFAAAITIIGFFAFVTWVLFGVMFKELLRKHQKAVNIIMALFLVYSALMIWM</sequence>
<keyword evidence="3 6" id="KW-0812">Transmembrane</keyword>
<feature type="transmembrane region" description="Helical" evidence="6">
    <location>
        <begin position="141"/>
        <end position="164"/>
    </location>
</feature>
<evidence type="ECO:0000256" key="4">
    <source>
        <dbReference type="ARBA" id="ARBA00022989"/>
    </source>
</evidence>
<dbReference type="Proteomes" id="UP001524944">
    <property type="component" value="Unassembled WGS sequence"/>
</dbReference>
<feature type="transmembrane region" description="Helical" evidence="6">
    <location>
        <begin position="42"/>
        <end position="65"/>
    </location>
</feature>
<proteinExistence type="predicted"/>